<proteinExistence type="predicted"/>
<dbReference type="AlphaFoldDB" id="A0A9P5D1R7"/>
<evidence type="ECO:0000259" key="11">
    <source>
        <dbReference type="Pfam" id="PF20238"/>
    </source>
</evidence>
<gene>
    <name evidence="12" type="ORF">GMORB2_2755</name>
</gene>
<evidence type="ECO:0000313" key="12">
    <source>
        <dbReference type="EMBL" id="KAF4120751.1"/>
    </source>
</evidence>
<evidence type="ECO:0000256" key="7">
    <source>
        <dbReference type="ARBA" id="ARBA00023288"/>
    </source>
</evidence>
<sequence>MTIHKNMLAAGLACFAGLAVAAVEVDDMGPAAFMWPTDRVWAASVDNTAPCGSRASAGNRTDFPLKKGQVALLAQDESWDIELSISYLSDPKTNDDFSTLVEADEMREIDVGHTCITISDAPSTVKAGDPATLQIKYLADFDKPENQTFYACADIKFVEASSFTTEVPCFNATESSSDDSSSTDHSDSSSSTSDADSSDSSNSKSGDDDDDLSGGAIAGIVVGCVAAVALAGLAFFFYRRRQQRLVSQRQQQSSRGVRWDGQDHGANKGSVSSASVGMHNLSSS</sequence>
<evidence type="ECO:0000313" key="13">
    <source>
        <dbReference type="Proteomes" id="UP000749293"/>
    </source>
</evidence>
<evidence type="ECO:0000256" key="2">
    <source>
        <dbReference type="ARBA" id="ARBA00022475"/>
    </source>
</evidence>
<dbReference type="Pfam" id="PF20238">
    <property type="entry name" value="BIM1-like_dom"/>
    <property type="match status" value="1"/>
</dbReference>
<keyword evidence="3" id="KW-0336">GPI-anchor</keyword>
<feature type="signal peptide" evidence="10">
    <location>
        <begin position="1"/>
        <end position="21"/>
    </location>
</feature>
<dbReference type="EMBL" id="JAANYQ010000015">
    <property type="protein sequence ID" value="KAF4120751.1"/>
    <property type="molecule type" value="Genomic_DNA"/>
</dbReference>
<keyword evidence="9" id="KW-0812">Transmembrane</keyword>
<keyword evidence="7" id="KW-0449">Lipoprotein</keyword>
<protein>
    <recommendedName>
        <fullName evidence="11">Copper acquisition factor BIM1-like domain-containing protein</fullName>
    </recommendedName>
</protein>
<keyword evidence="13" id="KW-1185">Reference proteome</keyword>
<feature type="compositionally biased region" description="Polar residues" evidence="8">
    <location>
        <begin position="269"/>
        <end position="284"/>
    </location>
</feature>
<evidence type="ECO:0000256" key="6">
    <source>
        <dbReference type="ARBA" id="ARBA00023180"/>
    </source>
</evidence>
<dbReference type="Gene3D" id="1.20.5.510">
    <property type="entry name" value="Single helix bin"/>
    <property type="match status" value="1"/>
</dbReference>
<feature type="chain" id="PRO_5040128073" description="Copper acquisition factor BIM1-like domain-containing protein" evidence="10">
    <location>
        <begin position="22"/>
        <end position="284"/>
    </location>
</feature>
<dbReference type="GeneID" id="55968985"/>
<keyword evidence="4 10" id="KW-0732">Signal</keyword>
<dbReference type="OrthoDB" id="2587363at2759"/>
<feature type="transmembrane region" description="Helical" evidence="9">
    <location>
        <begin position="212"/>
        <end position="238"/>
    </location>
</feature>
<dbReference type="InterPro" id="IPR046530">
    <property type="entry name" value="BIM1-like_dom"/>
</dbReference>
<keyword evidence="6" id="KW-0325">Glycoprotein</keyword>
<comment type="caution">
    <text evidence="12">The sequence shown here is derived from an EMBL/GenBank/DDBJ whole genome shotgun (WGS) entry which is preliminary data.</text>
</comment>
<organism evidence="12 13">
    <name type="scientific">Geosmithia morbida</name>
    <dbReference type="NCBI Taxonomy" id="1094350"/>
    <lineage>
        <taxon>Eukaryota</taxon>
        <taxon>Fungi</taxon>
        <taxon>Dikarya</taxon>
        <taxon>Ascomycota</taxon>
        <taxon>Pezizomycotina</taxon>
        <taxon>Sordariomycetes</taxon>
        <taxon>Hypocreomycetidae</taxon>
        <taxon>Hypocreales</taxon>
        <taxon>Bionectriaceae</taxon>
        <taxon>Geosmithia</taxon>
    </lineage>
</organism>
<dbReference type="RefSeq" id="XP_035319403.1">
    <property type="nucleotide sequence ID" value="XM_035464733.1"/>
</dbReference>
<keyword evidence="9" id="KW-1133">Transmembrane helix</keyword>
<feature type="domain" description="Copper acquisition factor BIM1-like" evidence="11">
    <location>
        <begin position="28"/>
        <end position="174"/>
    </location>
</feature>
<dbReference type="Proteomes" id="UP000749293">
    <property type="component" value="Unassembled WGS sequence"/>
</dbReference>
<evidence type="ECO:0000256" key="10">
    <source>
        <dbReference type="SAM" id="SignalP"/>
    </source>
</evidence>
<dbReference type="InterPro" id="IPR046936">
    <property type="entry name" value="BIM1-like"/>
</dbReference>
<dbReference type="GO" id="GO:0005886">
    <property type="term" value="C:plasma membrane"/>
    <property type="evidence" value="ECO:0007669"/>
    <property type="project" value="UniProtKB-SubCell"/>
</dbReference>
<evidence type="ECO:0000256" key="9">
    <source>
        <dbReference type="SAM" id="Phobius"/>
    </source>
</evidence>
<dbReference type="PANTHER" id="PTHR34992:SF5">
    <property type="entry name" value="ANCHORED PROTEIN, PUTATIVE (AFU_ORTHOLOGUE AFUA_6G02800)-RELATED"/>
    <property type="match status" value="1"/>
</dbReference>
<keyword evidence="5 9" id="KW-0472">Membrane</keyword>
<dbReference type="PANTHER" id="PTHR34992">
    <property type="entry name" value="HYPHAL ANASTAMOSIS-7 PROTEIN"/>
    <property type="match status" value="1"/>
</dbReference>
<dbReference type="GO" id="GO:0098552">
    <property type="term" value="C:side of membrane"/>
    <property type="evidence" value="ECO:0007669"/>
    <property type="project" value="UniProtKB-KW"/>
</dbReference>
<name>A0A9P5D1R7_9HYPO</name>
<evidence type="ECO:0000256" key="5">
    <source>
        <dbReference type="ARBA" id="ARBA00023136"/>
    </source>
</evidence>
<feature type="region of interest" description="Disordered" evidence="8">
    <location>
        <begin position="247"/>
        <end position="284"/>
    </location>
</feature>
<feature type="compositionally biased region" description="Basic and acidic residues" evidence="8">
    <location>
        <begin position="257"/>
        <end position="266"/>
    </location>
</feature>
<evidence type="ECO:0000256" key="3">
    <source>
        <dbReference type="ARBA" id="ARBA00022622"/>
    </source>
</evidence>
<accession>A0A9P5D1R7</accession>
<feature type="compositionally biased region" description="Low complexity" evidence="8">
    <location>
        <begin position="188"/>
        <end position="204"/>
    </location>
</feature>
<evidence type="ECO:0000256" key="8">
    <source>
        <dbReference type="SAM" id="MobiDB-lite"/>
    </source>
</evidence>
<keyword evidence="2" id="KW-1003">Cell membrane</keyword>
<evidence type="ECO:0000256" key="4">
    <source>
        <dbReference type="ARBA" id="ARBA00022729"/>
    </source>
</evidence>
<reference evidence="12" key="1">
    <citation type="submission" date="2020-03" db="EMBL/GenBank/DDBJ databases">
        <title>Site-based positive gene gene selection in Geosmithia morbida across the United States reveals a broad range of putative effectors and factors for local host and environmental adapation.</title>
        <authorList>
            <person name="Onufrak A."/>
            <person name="Murdoch R.W."/>
            <person name="Gazis R."/>
            <person name="Huff M."/>
            <person name="Staton M."/>
            <person name="Klingeman W."/>
            <person name="Hadziabdic D."/>
        </authorList>
    </citation>
    <scope>NUCLEOTIDE SEQUENCE</scope>
    <source>
        <strain evidence="12">1262</strain>
    </source>
</reference>
<comment type="subcellular location">
    <subcellularLocation>
        <location evidence="1">Cell membrane</location>
        <topology evidence="1">Lipid-anchor</topology>
        <topology evidence="1">GPI-anchor</topology>
    </subcellularLocation>
</comment>
<evidence type="ECO:0000256" key="1">
    <source>
        <dbReference type="ARBA" id="ARBA00004609"/>
    </source>
</evidence>
<feature type="region of interest" description="Disordered" evidence="8">
    <location>
        <begin position="172"/>
        <end position="210"/>
    </location>
</feature>
<dbReference type="CDD" id="cd21176">
    <property type="entry name" value="LPMO_auxiliary-like"/>
    <property type="match status" value="1"/>
</dbReference>